<comment type="caution">
    <text evidence="8">The sequence shown here is derived from an EMBL/GenBank/DDBJ whole genome shotgun (WGS) entry which is preliminary data.</text>
</comment>
<dbReference type="Pfam" id="PF04932">
    <property type="entry name" value="Wzy_C"/>
    <property type="match status" value="1"/>
</dbReference>
<evidence type="ECO:0000256" key="5">
    <source>
        <dbReference type="PROSITE-ProRule" id="PRU00339"/>
    </source>
</evidence>
<keyword evidence="5" id="KW-0802">TPR repeat</keyword>
<dbReference type="Proteomes" id="UP000468650">
    <property type="component" value="Unassembled WGS sequence"/>
</dbReference>
<dbReference type="Gene3D" id="1.25.40.10">
    <property type="entry name" value="Tetratricopeptide repeat domain"/>
    <property type="match status" value="1"/>
</dbReference>
<feature type="domain" description="O-antigen ligase-related" evidence="7">
    <location>
        <begin position="188"/>
        <end position="340"/>
    </location>
</feature>
<feature type="transmembrane region" description="Helical" evidence="6">
    <location>
        <begin position="90"/>
        <end position="111"/>
    </location>
</feature>
<dbReference type="InterPro" id="IPR051533">
    <property type="entry name" value="WaaL-like"/>
</dbReference>
<evidence type="ECO:0000259" key="7">
    <source>
        <dbReference type="Pfam" id="PF04932"/>
    </source>
</evidence>
<organism evidence="8 9">
    <name type="scientific">Phaeocystidibacter luteus</name>
    <dbReference type="NCBI Taxonomy" id="911197"/>
    <lineage>
        <taxon>Bacteria</taxon>
        <taxon>Pseudomonadati</taxon>
        <taxon>Bacteroidota</taxon>
        <taxon>Flavobacteriia</taxon>
        <taxon>Flavobacteriales</taxon>
        <taxon>Phaeocystidibacteraceae</taxon>
        <taxon>Phaeocystidibacter</taxon>
    </lineage>
</organism>
<evidence type="ECO:0000256" key="2">
    <source>
        <dbReference type="ARBA" id="ARBA00022692"/>
    </source>
</evidence>
<evidence type="ECO:0000256" key="3">
    <source>
        <dbReference type="ARBA" id="ARBA00022989"/>
    </source>
</evidence>
<keyword evidence="2 6" id="KW-0812">Transmembrane</keyword>
<feature type="transmembrane region" description="Helical" evidence="6">
    <location>
        <begin position="415"/>
        <end position="433"/>
    </location>
</feature>
<feature type="transmembrane region" description="Helical" evidence="6">
    <location>
        <begin position="123"/>
        <end position="141"/>
    </location>
</feature>
<sequence length="648" mass="72063">MSKSSSSKLPIGLILTLLIGITPFISTEASVEHYLLPRTIFWSILTAIGGFLLFTIKQKSFNITFATLIWIAFTLWSLTGLSVAYSLPEFWYTFSRFSLYGAILIIGTIAFKSNRISFDDVSKGLALLAIVGGLLSWASVAEARDITEAFSPFGHKNFASAVMLVALLGSLRTAQLKDKKWSYVAIAGIIVATVTIILLRTRGIWIASIVSSIALLLGSRVFRPKESTSTVIPLKYIALGFGILITGFAAVIAQPKVEEAVFDTTNIDIRFKEWDHSIKMFSESPITGVGAGQWKIHFPKYGLAGTDAKVSAGKTAILRPHNDYFWMLSEGGLPSLLLYVSFFGFIIFIGVKSLYKTDDSEERMKLLSALAMTIAFLTYALAEFPIERVDVAIPIFLAAAYISRNSGSIGLPKPLVALIGIGLAAFTLNNGVGRLSQEKYVIKILTGNERQDPGMIIPNIENIDINKYDLDPFANPLSYFNGLSYLAISQAPNQKNQAQQRLAISKQSFDDALALHPWHVATYIQYGNWYKIQGKLEEAMEMYQRGYEISPFSEEIRLNRAEIKMRQGEYNGALHFLMNITGVQNEQKYARLVIQSLRAHNGQGADENVNEFYIKIDVESMNDNQLYNAFIRHRDNVLKETFSDSAAR</sequence>
<evidence type="ECO:0000256" key="4">
    <source>
        <dbReference type="ARBA" id="ARBA00023136"/>
    </source>
</evidence>
<feature type="transmembrane region" description="Helical" evidence="6">
    <location>
        <begin position="366"/>
        <end position="382"/>
    </location>
</feature>
<accession>A0A6N6RJS6</accession>
<evidence type="ECO:0000313" key="9">
    <source>
        <dbReference type="Proteomes" id="UP000468650"/>
    </source>
</evidence>
<dbReference type="PROSITE" id="PS50005">
    <property type="entry name" value="TPR"/>
    <property type="match status" value="1"/>
</dbReference>
<comment type="subcellular location">
    <subcellularLocation>
        <location evidence="1">Membrane</location>
        <topology evidence="1">Multi-pass membrane protein</topology>
    </subcellularLocation>
</comment>
<evidence type="ECO:0000256" key="6">
    <source>
        <dbReference type="SAM" id="Phobius"/>
    </source>
</evidence>
<dbReference type="InterPro" id="IPR019734">
    <property type="entry name" value="TPR_rpt"/>
</dbReference>
<dbReference type="InterPro" id="IPR007016">
    <property type="entry name" value="O-antigen_ligase-rel_domated"/>
</dbReference>
<dbReference type="OrthoDB" id="665122at2"/>
<keyword evidence="3 6" id="KW-1133">Transmembrane helix</keyword>
<dbReference type="SUPFAM" id="SSF48452">
    <property type="entry name" value="TPR-like"/>
    <property type="match status" value="1"/>
</dbReference>
<feature type="transmembrane region" description="Helical" evidence="6">
    <location>
        <begin position="181"/>
        <end position="198"/>
    </location>
</feature>
<name>A0A6N6RJS6_9FLAO</name>
<dbReference type="RefSeq" id="WP_151667842.1">
    <property type="nucleotide sequence ID" value="NZ_WBVO01000009.1"/>
</dbReference>
<feature type="transmembrane region" description="Helical" evidence="6">
    <location>
        <begin position="234"/>
        <end position="253"/>
    </location>
</feature>
<keyword evidence="9" id="KW-1185">Reference proteome</keyword>
<feature type="transmembrane region" description="Helical" evidence="6">
    <location>
        <begin position="63"/>
        <end position="84"/>
    </location>
</feature>
<feature type="transmembrane region" description="Helical" evidence="6">
    <location>
        <begin position="204"/>
        <end position="222"/>
    </location>
</feature>
<dbReference type="AlphaFoldDB" id="A0A6N6RJS6"/>
<dbReference type="PANTHER" id="PTHR37422:SF13">
    <property type="entry name" value="LIPOPOLYSACCHARIDE BIOSYNTHESIS PROTEIN PA4999-RELATED"/>
    <property type="match status" value="1"/>
</dbReference>
<dbReference type="PANTHER" id="PTHR37422">
    <property type="entry name" value="TEICHURONIC ACID BIOSYNTHESIS PROTEIN TUAE"/>
    <property type="match status" value="1"/>
</dbReference>
<dbReference type="EMBL" id="WBVO01000009">
    <property type="protein sequence ID" value="KAB2808028.1"/>
    <property type="molecule type" value="Genomic_DNA"/>
</dbReference>
<reference evidence="8 9" key="1">
    <citation type="submission" date="2019-09" db="EMBL/GenBank/DDBJ databases">
        <title>Genomes of family Cryomorphaceae.</title>
        <authorList>
            <person name="Bowman J.P."/>
        </authorList>
    </citation>
    <scope>NUCLEOTIDE SEQUENCE [LARGE SCALE GENOMIC DNA]</scope>
    <source>
        <strain evidence="8 9">LMG 25704</strain>
    </source>
</reference>
<feature type="repeat" description="TPR" evidence="5">
    <location>
        <begin position="520"/>
        <end position="553"/>
    </location>
</feature>
<protein>
    <recommendedName>
        <fullName evidence="7">O-antigen ligase-related domain-containing protein</fullName>
    </recommendedName>
</protein>
<proteinExistence type="predicted"/>
<gene>
    <name evidence="8" type="ORF">F8C67_10680</name>
</gene>
<evidence type="ECO:0000313" key="8">
    <source>
        <dbReference type="EMBL" id="KAB2808028.1"/>
    </source>
</evidence>
<evidence type="ECO:0000256" key="1">
    <source>
        <dbReference type="ARBA" id="ARBA00004141"/>
    </source>
</evidence>
<dbReference type="InterPro" id="IPR011990">
    <property type="entry name" value="TPR-like_helical_dom_sf"/>
</dbReference>
<feature type="transmembrane region" description="Helical" evidence="6">
    <location>
        <begin position="153"/>
        <end position="169"/>
    </location>
</feature>
<keyword evidence="4 6" id="KW-0472">Membrane</keyword>
<feature type="transmembrane region" description="Helical" evidence="6">
    <location>
        <begin position="336"/>
        <end position="354"/>
    </location>
</feature>
<dbReference type="GO" id="GO:0016020">
    <property type="term" value="C:membrane"/>
    <property type="evidence" value="ECO:0007669"/>
    <property type="project" value="UniProtKB-SubCell"/>
</dbReference>
<feature type="transmembrane region" description="Helical" evidence="6">
    <location>
        <begin position="39"/>
        <end position="56"/>
    </location>
</feature>